<organism evidence="1 2">
    <name type="scientific">Candidatus Komeilibacteria bacterium RIFCSPHIGHO2_01_FULL_52_14</name>
    <dbReference type="NCBI Taxonomy" id="1798549"/>
    <lineage>
        <taxon>Bacteria</taxon>
        <taxon>Candidatus Komeiliibacteriota</taxon>
    </lineage>
</organism>
<sequence length="267" mass="30869">MAKMQNSFISALSKITSLGSDRYVKEFKRAPLAFDRGRTILQTDKEKAAYKVFQECADLIGKAADRYPVLKELEEILFISIRDLDDLRFTAIVKGGHVETSVGWDTSKRPTLVIPFFTINLEHLKQILSDKSIDKKELYRIARVLFISFMKGLYDAEYLYTPGDKRYLKLDKLFHVEMTEMPGVKVDGFPGSAKATIANVEGEWLVFEGYQGTPRVKVTCDLDQALQYYYILMVQMKRAKNMSELKEAFEKYMKLREETVKDLYKKT</sequence>
<evidence type="ECO:0000313" key="2">
    <source>
        <dbReference type="Proteomes" id="UP000177817"/>
    </source>
</evidence>
<proteinExistence type="predicted"/>
<evidence type="ECO:0000313" key="1">
    <source>
        <dbReference type="EMBL" id="OGY90138.1"/>
    </source>
</evidence>
<protein>
    <submittedName>
        <fullName evidence="1">Uncharacterized protein</fullName>
    </submittedName>
</protein>
<name>A0A1G2BLT5_9BACT</name>
<comment type="caution">
    <text evidence="1">The sequence shown here is derived from an EMBL/GenBank/DDBJ whole genome shotgun (WGS) entry which is preliminary data.</text>
</comment>
<dbReference type="EMBL" id="MHKK01000016">
    <property type="protein sequence ID" value="OGY90138.1"/>
    <property type="molecule type" value="Genomic_DNA"/>
</dbReference>
<dbReference type="AlphaFoldDB" id="A0A1G2BLT5"/>
<reference evidence="1 2" key="1">
    <citation type="journal article" date="2016" name="Nat. Commun.">
        <title>Thousands of microbial genomes shed light on interconnected biogeochemical processes in an aquifer system.</title>
        <authorList>
            <person name="Anantharaman K."/>
            <person name="Brown C.T."/>
            <person name="Hug L.A."/>
            <person name="Sharon I."/>
            <person name="Castelle C.J."/>
            <person name="Probst A.J."/>
            <person name="Thomas B.C."/>
            <person name="Singh A."/>
            <person name="Wilkins M.J."/>
            <person name="Karaoz U."/>
            <person name="Brodie E.L."/>
            <person name="Williams K.H."/>
            <person name="Hubbard S.S."/>
            <person name="Banfield J.F."/>
        </authorList>
    </citation>
    <scope>NUCLEOTIDE SEQUENCE [LARGE SCALE GENOMIC DNA]</scope>
</reference>
<dbReference type="Proteomes" id="UP000177817">
    <property type="component" value="Unassembled WGS sequence"/>
</dbReference>
<gene>
    <name evidence="1" type="ORF">A2677_00425</name>
</gene>
<accession>A0A1G2BLT5</accession>